<dbReference type="Pfam" id="PF09601">
    <property type="entry name" value="DUF2459"/>
    <property type="match status" value="1"/>
</dbReference>
<protein>
    <submittedName>
        <fullName evidence="1">DUF2459 domain-containing protein</fullName>
    </submittedName>
</protein>
<keyword evidence="2" id="KW-1185">Reference proteome</keyword>
<name>A0ABS5ZU83_9PROT</name>
<evidence type="ECO:0000313" key="1">
    <source>
        <dbReference type="EMBL" id="MBU2758762.1"/>
    </source>
</evidence>
<comment type="caution">
    <text evidence="1">The sequence shown here is derived from an EMBL/GenBank/DDBJ whole genome shotgun (WGS) entry which is preliminary data.</text>
</comment>
<sequence>MSAWRPVLLEIGMMAFLTGCATLPPVSSHAATVAEACARDRSEIGVIDIGWHTGLIIPADEMQGDLKFVPQYFRVKPHDWIFGWGNRRYYMAENPSVWEGISALLPSHSVMLIRAVENLSAASDLSGVKVRWLPVTPENLHRLDNYIAAFLTINHTNGLTVVGAGPYPRSKFFASPGTYDAFHTCNTWTVTALKTAGYLVHPAGVIFAGQVLSQLKTLPVCK</sequence>
<organism evidence="1 2">
    <name type="scientific">Acidithiobacillus sulfurivorans</name>
    <dbReference type="NCBI Taxonomy" id="1958756"/>
    <lineage>
        <taxon>Bacteria</taxon>
        <taxon>Pseudomonadati</taxon>
        <taxon>Pseudomonadota</taxon>
        <taxon>Acidithiobacillia</taxon>
        <taxon>Acidithiobacillales</taxon>
        <taxon>Acidithiobacillaceae</taxon>
        <taxon>Acidithiobacillus</taxon>
    </lineage>
</organism>
<accession>A0ABS5ZU83</accession>
<evidence type="ECO:0000313" key="2">
    <source>
        <dbReference type="Proteomes" id="UP000755654"/>
    </source>
</evidence>
<reference evidence="1 2" key="1">
    <citation type="journal article" date="2021" name="ISME J.">
        <title>Genomic evolution of the class Acidithiobacillia: deep-branching Proteobacteria living in extreme acidic conditions.</title>
        <authorList>
            <person name="Moya-Beltran A."/>
            <person name="Beard S."/>
            <person name="Rojas-Villalobos C."/>
            <person name="Issotta F."/>
            <person name="Gallardo Y."/>
            <person name="Ulloa R."/>
            <person name="Giaveno A."/>
            <person name="Degli Esposti M."/>
            <person name="Johnson D.B."/>
            <person name="Quatrini R."/>
        </authorList>
    </citation>
    <scope>NUCLEOTIDE SEQUENCE [LARGE SCALE GENOMIC DNA]</scope>
    <source>
        <strain evidence="1 2">RW2</strain>
    </source>
</reference>
<dbReference type="Proteomes" id="UP000755654">
    <property type="component" value="Unassembled WGS sequence"/>
</dbReference>
<dbReference type="EMBL" id="JAAOMP010000016">
    <property type="protein sequence ID" value="MBU2758762.1"/>
    <property type="molecule type" value="Genomic_DNA"/>
</dbReference>
<gene>
    <name evidence="1" type="ORF">HAP95_00805</name>
</gene>
<dbReference type="InterPro" id="IPR011727">
    <property type="entry name" value="CHP02117"/>
</dbReference>
<proteinExistence type="predicted"/>